<evidence type="ECO:0008006" key="3">
    <source>
        <dbReference type="Google" id="ProtNLM"/>
    </source>
</evidence>
<dbReference type="Proteomes" id="UP001596548">
    <property type="component" value="Unassembled WGS sequence"/>
</dbReference>
<protein>
    <recommendedName>
        <fullName evidence="3">MobA-like NTP transferase domain-containing protein</fullName>
    </recommendedName>
</protein>
<reference evidence="2" key="1">
    <citation type="journal article" date="2019" name="Int. J. Syst. Evol. Microbiol.">
        <title>The Global Catalogue of Microorganisms (GCM) 10K type strain sequencing project: providing services to taxonomists for standard genome sequencing and annotation.</title>
        <authorList>
            <consortium name="The Broad Institute Genomics Platform"/>
            <consortium name="The Broad Institute Genome Sequencing Center for Infectious Disease"/>
            <person name="Wu L."/>
            <person name="Ma J."/>
        </authorList>
    </citation>
    <scope>NUCLEOTIDE SEQUENCE [LARGE SCALE GENOMIC DNA]</scope>
    <source>
        <strain evidence="2">XZYJT-10</strain>
    </source>
</reference>
<gene>
    <name evidence="1" type="ORF">ACFQS1_16205</name>
</gene>
<comment type="caution">
    <text evidence="1">The sequence shown here is derived from an EMBL/GenBank/DDBJ whole genome shotgun (WGS) entry which is preliminary data.</text>
</comment>
<name>A0ABW2HQN8_9ACTN</name>
<dbReference type="Gene3D" id="3.90.550.10">
    <property type="entry name" value="Spore Coat Polysaccharide Biosynthesis Protein SpsA, Chain A"/>
    <property type="match status" value="1"/>
</dbReference>
<evidence type="ECO:0000313" key="2">
    <source>
        <dbReference type="Proteomes" id="UP001596548"/>
    </source>
</evidence>
<proteinExistence type="predicted"/>
<dbReference type="RefSeq" id="WP_378968749.1">
    <property type="nucleotide sequence ID" value="NZ_JBHTBJ010000010.1"/>
</dbReference>
<dbReference type="EMBL" id="JBHTBJ010000010">
    <property type="protein sequence ID" value="MFC7275532.1"/>
    <property type="molecule type" value="Genomic_DNA"/>
</dbReference>
<organism evidence="1 2">
    <name type="scientific">Paractinoplanes rhizophilus</name>
    <dbReference type="NCBI Taxonomy" id="1416877"/>
    <lineage>
        <taxon>Bacteria</taxon>
        <taxon>Bacillati</taxon>
        <taxon>Actinomycetota</taxon>
        <taxon>Actinomycetes</taxon>
        <taxon>Micromonosporales</taxon>
        <taxon>Micromonosporaceae</taxon>
        <taxon>Paractinoplanes</taxon>
    </lineage>
</organism>
<evidence type="ECO:0000313" key="1">
    <source>
        <dbReference type="EMBL" id="MFC7275532.1"/>
    </source>
</evidence>
<sequence length="255" mass="27418">MVTTDESACIEARQNGIDVRDPLTEPITVLLPCAGEGSRFRAPYPKELHCIARGMTALDAALAPVVDLARNCPVRLVAVAGPGREPTLERLYPYGEILDLWITFQNDRHGSEMPGALRAARDLISERVLVVLPDQHFSWTPQANPLVDCVAALRTGDWGVIAAPPGTRPLSEDGALAVTAGPHGLRVTAAAEKPPDDTGFDAAWVVLGLRRSAWDRLPDVFRRTAVSPLIGAPVVFVDGYRHLHVPDSVNGTSTS</sequence>
<dbReference type="InterPro" id="IPR029044">
    <property type="entry name" value="Nucleotide-diphossugar_trans"/>
</dbReference>
<keyword evidence="2" id="KW-1185">Reference proteome</keyword>
<accession>A0ABW2HQN8</accession>
<dbReference type="SUPFAM" id="SSF53448">
    <property type="entry name" value="Nucleotide-diphospho-sugar transferases"/>
    <property type="match status" value="1"/>
</dbReference>